<dbReference type="EMBL" id="WDOP01000003">
    <property type="protein sequence ID" value="KAB7486771.1"/>
    <property type="molecule type" value="Genomic_DNA"/>
</dbReference>
<evidence type="ECO:0000313" key="6">
    <source>
        <dbReference type="Proteomes" id="UP000070092"/>
    </source>
</evidence>
<proteinExistence type="predicted"/>
<dbReference type="Proteomes" id="UP000283727">
    <property type="component" value="Unassembled WGS sequence"/>
</dbReference>
<evidence type="ECO:0000313" key="3">
    <source>
        <dbReference type="EMBL" id="KWZ80629.1"/>
    </source>
</evidence>
<dbReference type="Proteomes" id="UP000070092">
    <property type="component" value="Unassembled WGS sequence"/>
</dbReference>
<name>A0A0H2P3X0_BIFBI</name>
<evidence type="ECO:0000256" key="1">
    <source>
        <dbReference type="SAM" id="Phobius"/>
    </source>
</evidence>
<dbReference type="EMBL" id="JAAJBJ010000004">
    <property type="protein sequence ID" value="NGG36462.1"/>
    <property type="molecule type" value="Genomic_DNA"/>
</dbReference>
<protein>
    <submittedName>
        <fullName evidence="2">DUF3017 domain-containing protein</fullName>
    </submittedName>
</protein>
<sequence length="97" mass="10736">MNQHHPYVSEVHEGKPAFEWCVLGVVIVALVVAFLGYTMAATVIIAVTAIVTALLRIIMREKSPWKVRSVLFDAIIGIGLGLGLLLLYFAPSLFWIR</sequence>
<evidence type="ECO:0000313" key="2">
    <source>
        <dbReference type="EMBL" id="KAB7486771.1"/>
    </source>
</evidence>
<reference evidence="5 7" key="2">
    <citation type="submission" date="2018-08" db="EMBL/GenBank/DDBJ databases">
        <title>A genome reference for cultivated species of the human gut microbiota.</title>
        <authorList>
            <person name="Zou Y."/>
            <person name="Xue W."/>
            <person name="Luo G."/>
        </authorList>
    </citation>
    <scope>NUCLEOTIDE SEQUENCE [LARGE SCALE GENOMIC DNA]</scope>
    <source>
        <strain evidence="5 7">AM12-10</strain>
    </source>
</reference>
<gene>
    <name evidence="5" type="ORF">DW137_01915</name>
    <name evidence="4" type="ORF">G5T23_05335</name>
    <name evidence="2" type="ORF">GBA83_04990</name>
    <name evidence="3" type="ORF">HMPREF3196_01627</name>
</gene>
<dbReference type="Proteomes" id="UP000488776">
    <property type="component" value="Unassembled WGS sequence"/>
</dbReference>
<reference evidence="2 8" key="3">
    <citation type="journal article" date="2019" name="Nat. Med.">
        <title>A library of human gut bacterial isolates paired with longitudinal multiomics data enables mechanistic microbiome research.</title>
        <authorList>
            <person name="Poyet M."/>
            <person name="Groussin M."/>
            <person name="Gibbons S.M."/>
            <person name="Avila-Pacheco J."/>
            <person name="Jiang X."/>
            <person name="Kearney S.M."/>
            <person name="Perrotta A.R."/>
            <person name="Berdy B."/>
            <person name="Zhao S."/>
            <person name="Lieberman T.D."/>
            <person name="Swanson P.K."/>
            <person name="Smith M."/>
            <person name="Roesemann S."/>
            <person name="Alexander J.E."/>
            <person name="Rich S.A."/>
            <person name="Livny J."/>
            <person name="Vlamakis H."/>
            <person name="Clish C."/>
            <person name="Bullock K."/>
            <person name="Deik A."/>
            <person name="Scott J."/>
            <person name="Pierce K.A."/>
            <person name="Xavier R.J."/>
            <person name="Alm E.J."/>
        </authorList>
    </citation>
    <scope>NUCLEOTIDE SEQUENCE [LARGE SCALE GENOMIC DNA]</scope>
    <source>
        <strain evidence="2 8">BIOML-A13</strain>
    </source>
</reference>
<dbReference type="OMA" id="WKVRSVA"/>
<dbReference type="GeneID" id="93092577"/>
<organism evidence="3 6">
    <name type="scientific">Bifidobacterium bifidum</name>
    <dbReference type="NCBI Taxonomy" id="1681"/>
    <lineage>
        <taxon>Bacteria</taxon>
        <taxon>Bacillati</taxon>
        <taxon>Actinomycetota</taxon>
        <taxon>Actinomycetes</taxon>
        <taxon>Bifidobacteriales</taxon>
        <taxon>Bifidobacteriaceae</taxon>
        <taxon>Bifidobacterium</taxon>
    </lineage>
</organism>
<reference evidence="4 9" key="4">
    <citation type="submission" date="2020-02" db="EMBL/GenBank/DDBJ databases">
        <title>Antibiotic susceptibility profiles of lactic acid bacteria isolated from the human vagina and genetic basis of atypical resistances.</title>
        <authorList>
            <person name="Sirichoat A."/>
            <person name="Florez A.B."/>
            <person name="Vazquez L."/>
            <person name="Buppasiri P."/>
            <person name="Panya M."/>
            <person name="Lulitanond V."/>
            <person name="Mayo B."/>
        </authorList>
    </citation>
    <scope>NUCLEOTIDE SEQUENCE [LARGE SCALE GENOMIC DNA]</scope>
    <source>
        <strain evidence="4 9">VA07-1AN</strain>
    </source>
</reference>
<reference evidence="3 6" key="1">
    <citation type="submission" date="2016-01" db="EMBL/GenBank/DDBJ databases">
        <authorList>
            <person name="Oliw E.H."/>
        </authorList>
    </citation>
    <scope>NUCLEOTIDE SEQUENCE [LARGE SCALE GENOMIC DNA]</scope>
    <source>
        <strain evidence="3 6">MJR8628B</strain>
    </source>
</reference>
<evidence type="ECO:0000313" key="7">
    <source>
        <dbReference type="Proteomes" id="UP000283727"/>
    </source>
</evidence>
<dbReference type="Proteomes" id="UP000451386">
    <property type="component" value="Unassembled WGS sequence"/>
</dbReference>
<keyword evidence="1" id="KW-0812">Transmembrane</keyword>
<evidence type="ECO:0000313" key="9">
    <source>
        <dbReference type="Proteomes" id="UP000488776"/>
    </source>
</evidence>
<dbReference type="EMBL" id="LRPO01000043">
    <property type="protein sequence ID" value="KWZ80629.1"/>
    <property type="molecule type" value="Genomic_DNA"/>
</dbReference>
<keyword evidence="1" id="KW-1133">Transmembrane helix</keyword>
<evidence type="ECO:0000313" key="8">
    <source>
        <dbReference type="Proteomes" id="UP000451386"/>
    </source>
</evidence>
<feature type="transmembrane region" description="Helical" evidence="1">
    <location>
        <begin position="70"/>
        <end position="90"/>
    </location>
</feature>
<feature type="transmembrane region" description="Helical" evidence="1">
    <location>
        <begin position="25"/>
        <end position="58"/>
    </location>
</feature>
<dbReference type="RefSeq" id="WP_003813210.1">
    <property type="nucleotide sequence ID" value="NZ_AP024712.1"/>
</dbReference>
<evidence type="ECO:0000313" key="5">
    <source>
        <dbReference type="EMBL" id="RHJ24838.1"/>
    </source>
</evidence>
<comment type="caution">
    <text evidence="3">The sequence shown here is derived from an EMBL/GenBank/DDBJ whole genome shotgun (WGS) entry which is preliminary data.</text>
</comment>
<accession>A0A0H2P3X0</accession>
<evidence type="ECO:0000313" key="4">
    <source>
        <dbReference type="EMBL" id="NGG36462.1"/>
    </source>
</evidence>
<dbReference type="AlphaFoldDB" id="A0A0H2P3X0"/>
<dbReference type="EMBL" id="QRLR01000001">
    <property type="protein sequence ID" value="RHJ24838.1"/>
    <property type="molecule type" value="Genomic_DNA"/>
</dbReference>
<keyword evidence="1" id="KW-0472">Membrane</keyword>